<dbReference type="AlphaFoldDB" id="A0AAE1NJW2"/>
<sequence>MVSHSVSQSVSQSATPSYHTIPYHTLPSLGECGRERKEVSVVVVVVKVTVEAGRTTRGQPRPCPCPRDALRAPAPARPGALGYPRVALHTRGLARPRSHEGEAPAGAGDRLECPPGARRPTLLLRPTTYVSVGRSGGPGVRWVGRWVVSSQVIT</sequence>
<keyword evidence="3" id="KW-1185">Reference proteome</keyword>
<reference evidence="2" key="1">
    <citation type="submission" date="2023-11" db="EMBL/GenBank/DDBJ databases">
        <title>Genome assemblies of two species of porcelain crab, Petrolisthes cinctipes and Petrolisthes manimaculis (Anomura: Porcellanidae).</title>
        <authorList>
            <person name="Angst P."/>
        </authorList>
    </citation>
    <scope>NUCLEOTIDE SEQUENCE</scope>
    <source>
        <strain evidence="2">PB745_02</strain>
        <tissue evidence="2">Gill</tissue>
    </source>
</reference>
<protein>
    <submittedName>
        <fullName evidence="2">Uncharacterized protein</fullName>
    </submittedName>
</protein>
<dbReference type="EMBL" id="JAWZYT010005444">
    <property type="protein sequence ID" value="KAK4290542.1"/>
    <property type="molecule type" value="Genomic_DNA"/>
</dbReference>
<evidence type="ECO:0000256" key="1">
    <source>
        <dbReference type="SAM" id="MobiDB-lite"/>
    </source>
</evidence>
<dbReference type="Proteomes" id="UP001292094">
    <property type="component" value="Unassembled WGS sequence"/>
</dbReference>
<comment type="caution">
    <text evidence="2">The sequence shown here is derived from an EMBL/GenBank/DDBJ whole genome shotgun (WGS) entry which is preliminary data.</text>
</comment>
<proteinExistence type="predicted"/>
<evidence type="ECO:0000313" key="2">
    <source>
        <dbReference type="EMBL" id="KAK4290542.1"/>
    </source>
</evidence>
<name>A0AAE1NJW2_9EUCA</name>
<evidence type="ECO:0000313" key="3">
    <source>
        <dbReference type="Proteomes" id="UP001292094"/>
    </source>
</evidence>
<accession>A0AAE1NJW2</accession>
<feature type="region of interest" description="Disordered" evidence="1">
    <location>
        <begin position="93"/>
        <end position="119"/>
    </location>
</feature>
<organism evidence="2 3">
    <name type="scientific">Petrolisthes manimaculis</name>
    <dbReference type="NCBI Taxonomy" id="1843537"/>
    <lineage>
        <taxon>Eukaryota</taxon>
        <taxon>Metazoa</taxon>
        <taxon>Ecdysozoa</taxon>
        <taxon>Arthropoda</taxon>
        <taxon>Crustacea</taxon>
        <taxon>Multicrustacea</taxon>
        <taxon>Malacostraca</taxon>
        <taxon>Eumalacostraca</taxon>
        <taxon>Eucarida</taxon>
        <taxon>Decapoda</taxon>
        <taxon>Pleocyemata</taxon>
        <taxon>Anomura</taxon>
        <taxon>Galatheoidea</taxon>
        <taxon>Porcellanidae</taxon>
        <taxon>Petrolisthes</taxon>
    </lineage>
</organism>
<feature type="region of interest" description="Disordered" evidence="1">
    <location>
        <begin position="1"/>
        <end position="22"/>
    </location>
</feature>
<feature type="compositionally biased region" description="Low complexity" evidence="1">
    <location>
        <begin position="1"/>
        <end position="13"/>
    </location>
</feature>
<gene>
    <name evidence="2" type="ORF">Pmani_036563</name>
</gene>